<protein>
    <submittedName>
        <fullName evidence="4">Uncharacterized protein</fullName>
    </submittedName>
</protein>
<gene>
    <name evidence="4" type="ORF">IV203_037191</name>
</gene>
<feature type="signal peptide" evidence="3">
    <location>
        <begin position="1"/>
        <end position="20"/>
    </location>
</feature>
<feature type="region of interest" description="Disordered" evidence="2">
    <location>
        <begin position="1188"/>
        <end position="1219"/>
    </location>
</feature>
<dbReference type="AlphaFoldDB" id="A0A9K3Q0S4"/>
<dbReference type="EMBL" id="JAGRRH010000009">
    <property type="protein sequence ID" value="KAG7363989.1"/>
    <property type="molecule type" value="Genomic_DNA"/>
</dbReference>
<feature type="chain" id="PRO_5039931372" evidence="3">
    <location>
        <begin position="21"/>
        <end position="1219"/>
    </location>
</feature>
<feature type="compositionally biased region" description="Basic residues" evidence="2">
    <location>
        <begin position="450"/>
        <end position="467"/>
    </location>
</feature>
<proteinExistence type="predicted"/>
<accession>A0A9K3Q0S4</accession>
<feature type="region of interest" description="Disordered" evidence="2">
    <location>
        <begin position="720"/>
        <end position="739"/>
    </location>
</feature>
<feature type="region of interest" description="Disordered" evidence="2">
    <location>
        <begin position="391"/>
        <end position="433"/>
    </location>
</feature>
<evidence type="ECO:0000313" key="4">
    <source>
        <dbReference type="EMBL" id="KAG7363989.1"/>
    </source>
</evidence>
<feature type="region of interest" description="Disordered" evidence="2">
    <location>
        <begin position="450"/>
        <end position="510"/>
    </location>
</feature>
<feature type="compositionally biased region" description="Polar residues" evidence="2">
    <location>
        <begin position="549"/>
        <end position="569"/>
    </location>
</feature>
<feature type="coiled-coil region" evidence="1">
    <location>
        <begin position="935"/>
        <end position="990"/>
    </location>
</feature>
<evidence type="ECO:0000256" key="3">
    <source>
        <dbReference type="SAM" id="SignalP"/>
    </source>
</evidence>
<evidence type="ECO:0000256" key="1">
    <source>
        <dbReference type="SAM" id="Coils"/>
    </source>
</evidence>
<feature type="region of interest" description="Disordered" evidence="2">
    <location>
        <begin position="65"/>
        <end position="116"/>
    </location>
</feature>
<keyword evidence="1" id="KW-0175">Coiled coil</keyword>
<feature type="compositionally biased region" description="Polar residues" evidence="2">
    <location>
        <begin position="491"/>
        <end position="509"/>
    </location>
</feature>
<dbReference type="OrthoDB" id="428655at2759"/>
<reference evidence="4" key="2">
    <citation type="submission" date="2021-04" db="EMBL/GenBank/DDBJ databases">
        <authorList>
            <person name="Podell S."/>
        </authorList>
    </citation>
    <scope>NUCLEOTIDE SEQUENCE</scope>
    <source>
        <strain evidence="4">Hildebrandi</strain>
    </source>
</reference>
<keyword evidence="3" id="KW-0732">Signal</keyword>
<evidence type="ECO:0000256" key="2">
    <source>
        <dbReference type="SAM" id="MobiDB-lite"/>
    </source>
</evidence>
<reference evidence="4" key="1">
    <citation type="journal article" date="2021" name="Sci. Rep.">
        <title>Diploid genomic architecture of Nitzschia inconspicua, an elite biomass production diatom.</title>
        <authorList>
            <person name="Oliver A."/>
            <person name="Podell S."/>
            <person name="Pinowska A."/>
            <person name="Traller J.C."/>
            <person name="Smith S.R."/>
            <person name="McClure R."/>
            <person name="Beliaev A."/>
            <person name="Bohutskyi P."/>
            <person name="Hill E.A."/>
            <person name="Rabines A."/>
            <person name="Zheng H."/>
            <person name="Allen L.Z."/>
            <person name="Kuo A."/>
            <person name="Grigoriev I.V."/>
            <person name="Allen A.E."/>
            <person name="Hazlebeck D."/>
            <person name="Allen E.E."/>
        </authorList>
    </citation>
    <scope>NUCLEOTIDE SEQUENCE</scope>
    <source>
        <strain evidence="4">Hildebrandi</strain>
    </source>
</reference>
<dbReference type="Proteomes" id="UP000693970">
    <property type="component" value="Unassembled WGS sequence"/>
</dbReference>
<feature type="compositionally biased region" description="Low complexity" evidence="2">
    <location>
        <begin position="99"/>
        <end position="111"/>
    </location>
</feature>
<feature type="region of interest" description="Disordered" evidence="2">
    <location>
        <begin position="527"/>
        <end position="607"/>
    </location>
</feature>
<feature type="compositionally biased region" description="Polar residues" evidence="2">
    <location>
        <begin position="391"/>
        <end position="403"/>
    </location>
</feature>
<name>A0A9K3Q0S4_9STRA</name>
<organism evidence="4 5">
    <name type="scientific">Nitzschia inconspicua</name>
    <dbReference type="NCBI Taxonomy" id="303405"/>
    <lineage>
        <taxon>Eukaryota</taxon>
        <taxon>Sar</taxon>
        <taxon>Stramenopiles</taxon>
        <taxon>Ochrophyta</taxon>
        <taxon>Bacillariophyta</taxon>
        <taxon>Bacillariophyceae</taxon>
        <taxon>Bacillariophycidae</taxon>
        <taxon>Bacillariales</taxon>
        <taxon>Bacillariaceae</taxon>
        <taxon>Nitzschia</taxon>
    </lineage>
</organism>
<keyword evidence="5" id="KW-1185">Reference proteome</keyword>
<evidence type="ECO:0000313" key="5">
    <source>
        <dbReference type="Proteomes" id="UP000693970"/>
    </source>
</evidence>
<sequence>MTRHLSILLLWICWNFLLHATQHDDFRIRSLPMMPTTNAFSAPSVSTSCQRGISAEYLHRFRKERRHKTAVSKPPTFLRMATVEESSSSTDKHRRRQQQRQQQQQQQQRSQRMSHDKVVFQKVVRPPPGLPDVSFLGYLVEYLEHHFELPSAKLSMVYETQLMDDDGPDDIVDVMEPDEQQSTAKKQNRCLLAWDSPLSPSSEATRMELEVVGVYTSTKDKNKEKGQIASSSIPNMAMVVVRKANIPHGNAATIPPMMQNLFRDSEEKILKALDRGLEDLVAGKIKLKEFLREQRSDAEQQQQKANIPNFRTAEEVIEAELVEESKQRKTRDGARASAEDVVFDAYATTDWGAETKNTVETTAKSSPDRKIRRPANENDRAKAIATMKVSIDSQPSNTKSSSPDFAVEAAKRVAQSSKSKTTPMAEKSLPEVSTSNEDFAVTAARTAAKLRKEARKKVPTSKTKSRVRTSTEDALSGQPSRQTMKVDDSQPVLTNEDSKPETMSATNWQARDHYKDIRKFRTVVSTPESRAARLAQRKAKTGPTEVDTKPTTPSFRQQTVNPKTESTTVKPAKDKEIKGNRNINVKINDDPDNGEASNKDSSDVPQKDFDAFNKANEVLDEIAKQGQDMTAEDMLRQILKFDEEQKKEEQVGSGFASGAFEEAKELLKVKQQQQEFKGGTVGFKELDKEKSQYSKAPTVEEELKAMFAAGQQLADGKITERVTNNNPGGMGRTQTSEKDVDDLISRDRSISSYARSLDRELAELEVCINQSPGEELDPQISSPLFDIMSGPETYNPNVDLDTVNYPGAQPGTKQVNLPKELDEAIKQAEFAAGVLEKIQTVETKNSDGETSFRYYSCKAELTAQQVADLQNVVMQASQIGIISDPVVLMAERSRLEIILREMWDQPEERYEEIASNFKDLLLSNNFVRLVRERLRDMANRDLEALRRDDESLKKDHEKEREILGKLVEYAQALLKQARALGAELEAQQLEIVRSICKVAMDPSHTTEEETAIALSDAVRDMRPLLDDAFVAYLKYAVAEEEAKLARQGLLDDPDYNQWLFVLKIVQQGVYAEIAKSINRYIEHVWYVLRMETPRQRRALLEMLIDDMPTMDVRPFVQVVDNIVGSLGDSVKGDFDGVVPLGEMTNKLLQLHRDVKDLLPPERIALKSRDADEWAARQKKRLLEQRKIGEQRLQAAKDNEHREEEIDREFGRNGEVERFD</sequence>
<comment type="caution">
    <text evidence="4">The sequence shown here is derived from an EMBL/GenBank/DDBJ whole genome shotgun (WGS) entry which is preliminary data.</text>
</comment>
<feature type="compositionally biased region" description="Basic and acidic residues" evidence="2">
    <location>
        <begin position="597"/>
        <end position="607"/>
    </location>
</feature>